<evidence type="ECO:0000256" key="2">
    <source>
        <dbReference type="SAM" id="MobiDB-lite"/>
    </source>
</evidence>
<evidence type="ECO:0000313" key="4">
    <source>
        <dbReference type="EMBL" id="CAK9102595.1"/>
    </source>
</evidence>
<feature type="zinc finger region" description="C3H1-type" evidence="1">
    <location>
        <begin position="99"/>
        <end position="123"/>
    </location>
</feature>
<evidence type="ECO:0000259" key="3">
    <source>
        <dbReference type="PROSITE" id="PS50103"/>
    </source>
</evidence>
<keyword evidence="5" id="KW-1185">Reference proteome</keyword>
<dbReference type="InterPro" id="IPR000571">
    <property type="entry name" value="Znf_CCCH"/>
</dbReference>
<sequence>MNMGIASRGSHFLFQRHEGKVLVFQVVEEEAPSSDSSTGVKLANLTRPWKAAVQAMSDGSASGSSSEELSDKEVKPREAMVLVNKEQKKLLHQEGRCQPCRYFRFREDGCRQGDQCPFCHECTAEESLQGQKWLKHRRQREKRRQNRLTGAWQ</sequence>
<dbReference type="PROSITE" id="PS50103">
    <property type="entry name" value="ZF_C3H1"/>
    <property type="match status" value="1"/>
</dbReference>
<protein>
    <submittedName>
        <fullName evidence="4">C3H1-type domain-containing protein</fullName>
    </submittedName>
</protein>
<gene>
    <name evidence="4" type="ORF">SCF082_LOCUS47944</name>
</gene>
<dbReference type="Proteomes" id="UP001642464">
    <property type="component" value="Unassembled WGS sequence"/>
</dbReference>
<accession>A0ABP0RT26</accession>
<organism evidence="4 5">
    <name type="scientific">Durusdinium trenchii</name>
    <dbReference type="NCBI Taxonomy" id="1381693"/>
    <lineage>
        <taxon>Eukaryota</taxon>
        <taxon>Sar</taxon>
        <taxon>Alveolata</taxon>
        <taxon>Dinophyceae</taxon>
        <taxon>Suessiales</taxon>
        <taxon>Symbiodiniaceae</taxon>
        <taxon>Durusdinium</taxon>
    </lineage>
</organism>
<name>A0ABP0RT26_9DINO</name>
<dbReference type="EMBL" id="CAXAMM010042029">
    <property type="protein sequence ID" value="CAK9102595.1"/>
    <property type="molecule type" value="Genomic_DNA"/>
</dbReference>
<keyword evidence="1" id="KW-0862">Zinc</keyword>
<feature type="compositionally biased region" description="Basic residues" evidence="2">
    <location>
        <begin position="133"/>
        <end position="146"/>
    </location>
</feature>
<evidence type="ECO:0000256" key="1">
    <source>
        <dbReference type="PROSITE-ProRule" id="PRU00723"/>
    </source>
</evidence>
<proteinExistence type="predicted"/>
<feature type="region of interest" description="Disordered" evidence="2">
    <location>
        <begin position="54"/>
        <end position="75"/>
    </location>
</feature>
<keyword evidence="1" id="KW-0479">Metal-binding</keyword>
<reference evidence="4 5" key="1">
    <citation type="submission" date="2024-02" db="EMBL/GenBank/DDBJ databases">
        <authorList>
            <person name="Chen Y."/>
            <person name="Shah S."/>
            <person name="Dougan E. K."/>
            <person name="Thang M."/>
            <person name="Chan C."/>
        </authorList>
    </citation>
    <scope>NUCLEOTIDE SEQUENCE [LARGE SCALE GENOMIC DNA]</scope>
</reference>
<feature type="region of interest" description="Disordered" evidence="2">
    <location>
        <begin position="130"/>
        <end position="153"/>
    </location>
</feature>
<feature type="domain" description="C3H1-type" evidence="3">
    <location>
        <begin position="99"/>
        <end position="123"/>
    </location>
</feature>
<feature type="compositionally biased region" description="Low complexity" evidence="2">
    <location>
        <begin position="57"/>
        <end position="67"/>
    </location>
</feature>
<comment type="caution">
    <text evidence="4">The sequence shown here is derived from an EMBL/GenBank/DDBJ whole genome shotgun (WGS) entry which is preliminary data.</text>
</comment>
<keyword evidence="1" id="KW-0863">Zinc-finger</keyword>
<evidence type="ECO:0000313" key="5">
    <source>
        <dbReference type="Proteomes" id="UP001642464"/>
    </source>
</evidence>